<dbReference type="PANTHER" id="PTHR43571">
    <property type="entry name" value="NADP-SPECIFIC GLUTAMATE DEHYDROGENASE 1-RELATED"/>
    <property type="match status" value="1"/>
</dbReference>
<dbReference type="Pfam" id="PF00208">
    <property type="entry name" value="ELFV_dehydrog"/>
    <property type="match status" value="1"/>
</dbReference>
<feature type="active site" description="Proton donor" evidence="5">
    <location>
        <position position="112"/>
    </location>
</feature>
<dbReference type="GO" id="GO:0000166">
    <property type="term" value="F:nucleotide binding"/>
    <property type="evidence" value="ECO:0007669"/>
    <property type="project" value="UniProtKB-KW"/>
</dbReference>
<keyword evidence="3 4" id="KW-0560">Oxidoreductase</keyword>
<dbReference type="InParanoid" id="A0A316VKL5"/>
<dbReference type="Gene3D" id="1.10.285.10">
    <property type="entry name" value="Glutamate Dehydrogenase, chain A, domain 3"/>
    <property type="match status" value="2"/>
</dbReference>
<dbReference type="InterPro" id="IPR014362">
    <property type="entry name" value="Glu_DH"/>
</dbReference>
<dbReference type="InterPro" id="IPR033524">
    <property type="entry name" value="Glu/Leu/Phe/Val_DH_AS"/>
</dbReference>
<dbReference type="NCBIfam" id="NF006929">
    <property type="entry name" value="PRK09414.1"/>
    <property type="match status" value="1"/>
</dbReference>
<dbReference type="InterPro" id="IPR006097">
    <property type="entry name" value="Glu/Leu/Phe/Val/Trp_DH_dimer"/>
</dbReference>
<dbReference type="InterPro" id="IPR006095">
    <property type="entry name" value="Glu/Leu/Phe/Val/Trp_DH"/>
</dbReference>
<dbReference type="OrthoDB" id="6718861at2759"/>
<evidence type="ECO:0000256" key="6">
    <source>
        <dbReference type="PIRSR" id="PIRSR000185-2"/>
    </source>
</evidence>
<feature type="binding site" evidence="6">
    <location>
        <position position="151"/>
    </location>
    <ligand>
        <name>substrate</name>
    </ligand>
</feature>
<keyword evidence="11" id="KW-1185">Reference proteome</keyword>
<dbReference type="FunFam" id="1.10.285.10:FF:000001">
    <property type="entry name" value="Glutamate dehydrogenase"/>
    <property type="match status" value="1"/>
</dbReference>
<dbReference type="InterPro" id="IPR006096">
    <property type="entry name" value="Glu/Leu/Phe/Val/Trp_DH_C"/>
</dbReference>
<keyword evidence="6" id="KW-0520">NAD</keyword>
<gene>
    <name evidence="10" type="ORF">FA14DRAFT_186796</name>
</gene>
<feature type="binding site" evidence="6">
    <location>
        <position position="100"/>
    </location>
    <ligand>
        <name>substrate</name>
    </ligand>
</feature>
<feature type="domain" description="Glutamate/phenylalanine/leucine/valine/L-tryptophan dehydrogenase C-terminal" evidence="9">
    <location>
        <begin position="188"/>
        <end position="456"/>
    </location>
</feature>
<dbReference type="Pfam" id="PF02812">
    <property type="entry name" value="ELFV_dehydrog_N"/>
    <property type="match status" value="1"/>
</dbReference>
<evidence type="ECO:0000259" key="9">
    <source>
        <dbReference type="SMART" id="SM00839"/>
    </source>
</evidence>
<dbReference type="FunFam" id="3.40.50.720:FF:000030">
    <property type="entry name" value="Glutamate dehydrogenase"/>
    <property type="match status" value="1"/>
</dbReference>
<dbReference type="FunCoup" id="A0A316VKL5">
    <property type="interactions" value="228"/>
</dbReference>
<evidence type="ECO:0000313" key="11">
    <source>
        <dbReference type="Proteomes" id="UP000245771"/>
    </source>
</evidence>
<dbReference type="InterPro" id="IPR036291">
    <property type="entry name" value="NAD(P)-bd_dom_sf"/>
</dbReference>
<organism evidence="10 11">
    <name type="scientific">Meira miltonrushii</name>
    <dbReference type="NCBI Taxonomy" id="1280837"/>
    <lineage>
        <taxon>Eukaryota</taxon>
        <taxon>Fungi</taxon>
        <taxon>Dikarya</taxon>
        <taxon>Basidiomycota</taxon>
        <taxon>Ustilaginomycotina</taxon>
        <taxon>Exobasidiomycetes</taxon>
        <taxon>Exobasidiales</taxon>
        <taxon>Brachybasidiaceae</taxon>
        <taxon>Meira</taxon>
    </lineage>
</organism>
<dbReference type="Gene3D" id="3.40.50.10860">
    <property type="entry name" value="Leucine Dehydrogenase, chain A, domain 1"/>
    <property type="match status" value="1"/>
</dbReference>
<evidence type="ECO:0000256" key="5">
    <source>
        <dbReference type="PIRSR" id="PIRSR000185-1"/>
    </source>
</evidence>
<dbReference type="GO" id="GO:0005829">
    <property type="term" value="C:cytosol"/>
    <property type="evidence" value="ECO:0007669"/>
    <property type="project" value="TreeGrafter"/>
</dbReference>
<proteinExistence type="inferred from homology"/>
<evidence type="ECO:0000256" key="8">
    <source>
        <dbReference type="RuleBase" id="RU004417"/>
    </source>
</evidence>
<reference evidence="10 11" key="1">
    <citation type="journal article" date="2018" name="Mol. Biol. Evol.">
        <title>Broad Genomic Sampling Reveals a Smut Pathogenic Ancestry of the Fungal Clade Ustilaginomycotina.</title>
        <authorList>
            <person name="Kijpornyongpan T."/>
            <person name="Mondo S.J."/>
            <person name="Barry K."/>
            <person name="Sandor L."/>
            <person name="Lee J."/>
            <person name="Lipzen A."/>
            <person name="Pangilinan J."/>
            <person name="LaButti K."/>
            <person name="Hainaut M."/>
            <person name="Henrissat B."/>
            <person name="Grigoriev I.V."/>
            <person name="Spatafora J.W."/>
            <person name="Aime M.C."/>
        </authorList>
    </citation>
    <scope>NUCLEOTIDE SEQUENCE [LARGE SCALE GENOMIC DNA]</scope>
    <source>
        <strain evidence="10 11">MCA 3882</strain>
    </source>
</reference>
<dbReference type="RefSeq" id="XP_025356893.1">
    <property type="nucleotide sequence ID" value="XM_025501535.1"/>
</dbReference>
<feature type="binding site" evidence="6">
    <location>
        <position position="97"/>
    </location>
    <ligand>
        <name>substrate</name>
    </ligand>
</feature>
<dbReference type="Proteomes" id="UP000245771">
    <property type="component" value="Unassembled WGS sequence"/>
</dbReference>
<dbReference type="PROSITE" id="PS00074">
    <property type="entry name" value="GLFV_DEHYDROGENASE"/>
    <property type="match status" value="1"/>
</dbReference>
<dbReference type="SUPFAM" id="SSF53223">
    <property type="entry name" value="Aminoacid dehydrogenase-like, N-terminal domain"/>
    <property type="match status" value="1"/>
</dbReference>
<dbReference type="FunFam" id="3.40.50.10860:FF:000002">
    <property type="entry name" value="Glutamate dehydrogenase"/>
    <property type="match status" value="1"/>
</dbReference>
<dbReference type="EMBL" id="KZ819602">
    <property type="protein sequence ID" value="PWN36591.1"/>
    <property type="molecule type" value="Genomic_DNA"/>
</dbReference>
<dbReference type="GO" id="GO:0004354">
    <property type="term" value="F:glutamate dehydrogenase (NADP+) activity"/>
    <property type="evidence" value="ECO:0007669"/>
    <property type="project" value="TreeGrafter"/>
</dbReference>
<dbReference type="GeneID" id="37023316"/>
<feature type="site" description="Important for catalysis" evidence="7">
    <location>
        <position position="152"/>
    </location>
</feature>
<evidence type="ECO:0000256" key="3">
    <source>
        <dbReference type="ARBA" id="ARBA00023002"/>
    </source>
</evidence>
<feature type="binding site" evidence="6">
    <location>
        <position position="382"/>
    </location>
    <ligand>
        <name>substrate</name>
    </ligand>
</feature>
<comment type="similarity">
    <text evidence="1 4 8">Belongs to the Glu/Leu/Phe/Val dehydrogenases family.</text>
</comment>
<accession>A0A316VKL5</accession>
<dbReference type="InterPro" id="IPR050724">
    <property type="entry name" value="Glu_Leu_Phe_Val_DH"/>
</dbReference>
<feature type="binding site" evidence="6">
    <location>
        <position position="76"/>
    </location>
    <ligand>
        <name>substrate</name>
    </ligand>
</feature>
<evidence type="ECO:0000256" key="7">
    <source>
        <dbReference type="PIRSR" id="PIRSR000185-3"/>
    </source>
</evidence>
<dbReference type="SUPFAM" id="SSF51735">
    <property type="entry name" value="NAD(P)-binding Rossmann-fold domains"/>
    <property type="match status" value="1"/>
</dbReference>
<keyword evidence="6" id="KW-0547">Nucleotide-binding</keyword>
<protein>
    <recommendedName>
        <fullName evidence="4">Glutamate dehydrogenase</fullName>
    </recommendedName>
</protein>
<dbReference type="SMART" id="SM00839">
    <property type="entry name" value="ELFV_dehydrog"/>
    <property type="match status" value="1"/>
</dbReference>
<dbReference type="AlphaFoldDB" id="A0A316VKL5"/>
<evidence type="ECO:0000256" key="1">
    <source>
        <dbReference type="ARBA" id="ARBA00006382"/>
    </source>
</evidence>
<dbReference type="STRING" id="1280837.A0A316VKL5"/>
<dbReference type="PIRSF" id="PIRSF000185">
    <property type="entry name" value="Glu_DH"/>
    <property type="match status" value="1"/>
</dbReference>
<sequence>MSNLPSEPEFEQALHEVEQTLAPFLEKNPEYKKALEIVQIPERVIQFRVVWEDDNHQAQVNRAYRVQFNSALGPYKGGLRLHPTVNLSILKFLGFEQIFKNALTGLNMGGGKGGSDFDPKGKSPSEVRRFVKAFATELSRHIGPDTDVPAGDVGFSTREGGFLFGTYKQIKNEWTGIITGKALDWGGSHVRPEATGYGLVYYVEHMIKYAEGESSKGFEGKRVVISGSGQVAQFAALKVMELGATVLSLSDSKGSLVVKDASKPYTKEMIEQVYKIKYDRKELSTLGDQNGALEFHPNGARPWQLVDKYDVALPCATQNELDAKDAEEAVKRGCKFVAEGSNMGVDAGGIDVFEKSRMEKGKSGGCWYGPGKAANAGGVATSGLEMAQNSQRLQWKPEEVDAKLREIMKDAYDLCFNTGKEFPPKGDQKAQELPSLVQGANISGFKRVADAMKEHGDWF</sequence>
<name>A0A316VKL5_9BASI</name>
<dbReference type="Gene3D" id="3.40.50.720">
    <property type="entry name" value="NAD(P)-binding Rossmann-like Domain"/>
    <property type="match status" value="1"/>
</dbReference>
<dbReference type="PRINTS" id="PR00082">
    <property type="entry name" value="GLFDHDRGNASE"/>
</dbReference>
<comment type="subunit">
    <text evidence="2">Homohexamer.</text>
</comment>
<evidence type="ECO:0000256" key="4">
    <source>
        <dbReference type="PIRNR" id="PIRNR000185"/>
    </source>
</evidence>
<evidence type="ECO:0000313" key="10">
    <source>
        <dbReference type="EMBL" id="PWN36591.1"/>
    </source>
</evidence>
<evidence type="ECO:0000256" key="2">
    <source>
        <dbReference type="ARBA" id="ARBA00011643"/>
    </source>
</evidence>
<dbReference type="InterPro" id="IPR046346">
    <property type="entry name" value="Aminoacid_DH-like_N_sf"/>
</dbReference>
<dbReference type="GO" id="GO:0006537">
    <property type="term" value="P:glutamate biosynthetic process"/>
    <property type="evidence" value="ECO:0007669"/>
    <property type="project" value="TreeGrafter"/>
</dbReference>
<feature type="binding site" evidence="6">
    <location>
        <position position="195"/>
    </location>
    <ligand>
        <name>NAD(+)</name>
        <dbReference type="ChEBI" id="CHEBI:57540"/>
    </ligand>
</feature>
<dbReference type="PANTHER" id="PTHR43571:SF1">
    <property type="entry name" value="NADP-SPECIFIC GLUTAMATE DEHYDROGENASE 1-RELATED"/>
    <property type="match status" value="1"/>
</dbReference>